<proteinExistence type="predicted"/>
<evidence type="ECO:0000313" key="1">
    <source>
        <dbReference type="EMBL" id="QQK09087.1"/>
    </source>
</evidence>
<protein>
    <submittedName>
        <fullName evidence="1">GNAT family N-acetyltransferase</fullName>
    </submittedName>
</protein>
<accession>A0AC61MTW9</accession>
<gene>
    <name evidence="1" type="ORF">JFY71_06025</name>
</gene>
<dbReference type="Proteomes" id="UP000595814">
    <property type="component" value="Chromosome"/>
</dbReference>
<reference evidence="1 2" key="1">
    <citation type="journal article" date="2022" name="Int. J. Syst. Evol. Microbiol.">
        <title>Miniphocaeibacter halophilus sp. nov., an ammonium-tolerant acetate-producing bacterium isolated from a biogas system.</title>
        <authorList>
            <person name="Schnurer A."/>
            <person name="Singh A."/>
            <person name="Bi S."/>
            <person name="Qiao W."/>
            <person name="Westerholm M."/>
        </authorList>
    </citation>
    <scope>NUCLEOTIDE SEQUENCE [LARGE SCALE GENOMIC DNA]</scope>
    <source>
        <strain evidence="1 2">AMB_01</strain>
    </source>
</reference>
<keyword evidence="2" id="KW-1185">Reference proteome</keyword>
<sequence length="132" mass="15893">MRKAVIDDIKILLENDKLISKEELRNLINLSRVYIIEEDKELIGWLRYNLFWDSIPFMNMLYILEAYRKKGYGRKLVLYWEENMKKLGHKLVMTSTVSREYSQHFYNKLGYTTIGGFTLLNEPYEIIMEKVL</sequence>
<dbReference type="EMBL" id="CP066744">
    <property type="protein sequence ID" value="QQK09087.1"/>
    <property type="molecule type" value="Genomic_DNA"/>
</dbReference>
<organism evidence="1 2">
    <name type="scientific">Miniphocaeibacter halophilus</name>
    <dbReference type="NCBI Taxonomy" id="2931922"/>
    <lineage>
        <taxon>Bacteria</taxon>
        <taxon>Bacillati</taxon>
        <taxon>Bacillota</taxon>
        <taxon>Tissierellia</taxon>
        <taxon>Tissierellales</taxon>
        <taxon>Peptoniphilaceae</taxon>
        <taxon>Miniphocaeibacter</taxon>
    </lineage>
</organism>
<name>A0AC61MTW9_9FIRM</name>
<evidence type="ECO:0000313" key="2">
    <source>
        <dbReference type="Proteomes" id="UP000595814"/>
    </source>
</evidence>